<organism evidence="2 3">
    <name type="scientific">Pythium insidiosum</name>
    <name type="common">Pythiosis disease agent</name>
    <dbReference type="NCBI Taxonomy" id="114742"/>
    <lineage>
        <taxon>Eukaryota</taxon>
        <taxon>Sar</taxon>
        <taxon>Stramenopiles</taxon>
        <taxon>Oomycota</taxon>
        <taxon>Peronosporomycetes</taxon>
        <taxon>Pythiales</taxon>
        <taxon>Pythiaceae</taxon>
        <taxon>Pythium</taxon>
    </lineage>
</organism>
<name>A0AAD5M9Z8_PYTIN</name>
<evidence type="ECO:0000313" key="3">
    <source>
        <dbReference type="Proteomes" id="UP001209570"/>
    </source>
</evidence>
<evidence type="ECO:0000256" key="1">
    <source>
        <dbReference type="SAM" id="MobiDB-lite"/>
    </source>
</evidence>
<evidence type="ECO:0000313" key="2">
    <source>
        <dbReference type="EMBL" id="KAJ0407464.1"/>
    </source>
</evidence>
<proteinExistence type="predicted"/>
<reference evidence="2" key="1">
    <citation type="submission" date="2021-12" db="EMBL/GenBank/DDBJ databases">
        <title>Prjna785345.</title>
        <authorList>
            <person name="Rujirawat T."/>
            <person name="Krajaejun T."/>
        </authorList>
    </citation>
    <scope>NUCLEOTIDE SEQUENCE</scope>
    <source>
        <strain evidence="2">Pi057C3</strain>
    </source>
</reference>
<comment type="caution">
    <text evidence="2">The sequence shown here is derived from an EMBL/GenBank/DDBJ whole genome shotgun (WGS) entry which is preliminary data.</text>
</comment>
<dbReference type="EMBL" id="JAKCXM010000021">
    <property type="protein sequence ID" value="KAJ0407464.1"/>
    <property type="molecule type" value="Genomic_DNA"/>
</dbReference>
<feature type="compositionally biased region" description="Basic and acidic residues" evidence="1">
    <location>
        <begin position="40"/>
        <end position="51"/>
    </location>
</feature>
<feature type="compositionally biased region" description="Polar residues" evidence="1">
    <location>
        <begin position="66"/>
        <end position="76"/>
    </location>
</feature>
<dbReference type="AlphaFoldDB" id="A0AAD5M9Z8"/>
<dbReference type="Proteomes" id="UP001209570">
    <property type="component" value="Unassembled WGS sequence"/>
</dbReference>
<protein>
    <submittedName>
        <fullName evidence="2">Uncharacterized protein</fullName>
    </submittedName>
</protein>
<feature type="region of interest" description="Disordered" evidence="1">
    <location>
        <begin position="40"/>
        <end position="130"/>
    </location>
</feature>
<sequence>MESDVKAWGYREIMALFHAAPARDDAATWEALWQAALADAREQQRQELAERKRQKKREQADGGASSAASTPTRGSGASSGGRLPAAVGDKRPRPPSLPDTDANKASRRAPNQRPKGAGSKLLQKLGSRGS</sequence>
<gene>
    <name evidence="2" type="ORF">P43SY_005005</name>
</gene>
<accession>A0AAD5M9Z8</accession>
<keyword evidence="3" id="KW-1185">Reference proteome</keyword>